<comment type="subunit">
    <text evidence="5">Forms a complex with TatA.</text>
</comment>
<dbReference type="GO" id="GO:0065002">
    <property type="term" value="P:intracellular protein transmembrane transport"/>
    <property type="evidence" value="ECO:0007669"/>
    <property type="project" value="TreeGrafter"/>
</dbReference>
<comment type="similarity">
    <text evidence="5">Belongs to the TatC family.</text>
</comment>
<dbReference type="GO" id="GO:0009977">
    <property type="term" value="F:proton motive force dependent protein transmembrane transporter activity"/>
    <property type="evidence" value="ECO:0007669"/>
    <property type="project" value="TreeGrafter"/>
</dbReference>
<keyword evidence="5" id="KW-0813">Transport</keyword>
<dbReference type="OrthoDB" id="9777044at2"/>
<sequence>MAKTTEDDEQQLERTKMSFSEHLEELRSALFKSIAAWAVGTAFGLMIGWQVVDFVQIPLVEALQSYYRGQARETQLEWFDQQNSSGEPVPADPAAAATEIADEGLMPEEWYIDPHELAKTLKSLGIDLPEDKQSEISTHRDEMLKLRFYRPLENDPRTQAISTGSQEGFMVYMKASLVVGAILASPFIFYFIWQFVAAGLYKRERNLVYLYLPMSLGLFFAGAALAFFAVFDYVLDFLFWFNAQMGINPTPKISEWMSFVLILPLGFGISFQLPLVMLMLERIGIFNIKDYLDKWRLAVVVIAVLSMFLTPADPGSMILMGVPLVFLYFGGILLCKYLPK</sequence>
<dbReference type="GO" id="GO:0033281">
    <property type="term" value="C:TAT protein transport complex"/>
    <property type="evidence" value="ECO:0007669"/>
    <property type="project" value="UniProtKB-UniRule"/>
</dbReference>
<evidence type="ECO:0000313" key="6">
    <source>
        <dbReference type="EMBL" id="QEG32792.1"/>
    </source>
</evidence>
<accession>A0A5B9Q5X1</accession>
<keyword evidence="2 5" id="KW-0812">Transmembrane</keyword>
<comment type="subcellular location">
    <subcellularLocation>
        <location evidence="5">Cell membrane</location>
        <topology evidence="5">Multi-pass membrane protein</topology>
    </subcellularLocation>
    <subcellularLocation>
        <location evidence="1">Membrane</location>
        <topology evidence="1">Multi-pass membrane protein</topology>
    </subcellularLocation>
</comment>
<name>A0A5B9Q5X1_9BACT</name>
<keyword evidence="4 5" id="KW-0472">Membrane</keyword>
<feature type="transmembrane region" description="Helical" evidence="5">
    <location>
        <begin position="34"/>
        <end position="52"/>
    </location>
</feature>
<dbReference type="Proteomes" id="UP000323917">
    <property type="component" value="Chromosome"/>
</dbReference>
<dbReference type="GO" id="GO:0043953">
    <property type="term" value="P:protein transport by the Tat complex"/>
    <property type="evidence" value="ECO:0007669"/>
    <property type="project" value="UniProtKB-UniRule"/>
</dbReference>
<dbReference type="Pfam" id="PF00902">
    <property type="entry name" value="TatC"/>
    <property type="match status" value="1"/>
</dbReference>
<reference evidence="6 7" key="1">
    <citation type="submission" date="2019-08" db="EMBL/GenBank/DDBJ databases">
        <title>Deep-cultivation of Planctomycetes and their phenomic and genomic characterization uncovers novel biology.</title>
        <authorList>
            <person name="Wiegand S."/>
            <person name="Jogler M."/>
            <person name="Boedeker C."/>
            <person name="Pinto D."/>
            <person name="Vollmers J."/>
            <person name="Rivas-Marin E."/>
            <person name="Kohn T."/>
            <person name="Peeters S.H."/>
            <person name="Heuer A."/>
            <person name="Rast P."/>
            <person name="Oberbeckmann S."/>
            <person name="Bunk B."/>
            <person name="Jeske O."/>
            <person name="Meyerdierks A."/>
            <person name="Storesund J.E."/>
            <person name="Kallscheuer N."/>
            <person name="Luecker S."/>
            <person name="Lage O.M."/>
            <person name="Pohl T."/>
            <person name="Merkel B.J."/>
            <person name="Hornburger P."/>
            <person name="Mueller R.-W."/>
            <person name="Bruemmer F."/>
            <person name="Labrenz M."/>
            <person name="Spormann A.M."/>
            <person name="Op den Camp H."/>
            <person name="Overmann J."/>
            <person name="Amann R."/>
            <person name="Jetten M.S.M."/>
            <person name="Mascher T."/>
            <person name="Medema M.H."/>
            <person name="Devos D.P."/>
            <person name="Kaster A.-K."/>
            <person name="Ovreas L."/>
            <person name="Rohde M."/>
            <person name="Galperin M.Y."/>
            <person name="Jogler C."/>
        </authorList>
    </citation>
    <scope>NUCLEOTIDE SEQUENCE [LARGE SCALE GENOMIC DNA]</scope>
    <source>
        <strain evidence="6 7">Pr1d</strain>
    </source>
</reference>
<keyword evidence="5" id="KW-0653">Protein transport</keyword>
<organism evidence="6 7">
    <name type="scientific">Bythopirellula goksoeyrii</name>
    <dbReference type="NCBI Taxonomy" id="1400387"/>
    <lineage>
        <taxon>Bacteria</taxon>
        <taxon>Pseudomonadati</taxon>
        <taxon>Planctomycetota</taxon>
        <taxon>Planctomycetia</taxon>
        <taxon>Pirellulales</taxon>
        <taxon>Lacipirellulaceae</taxon>
        <taxon>Bythopirellula</taxon>
    </lineage>
</organism>
<gene>
    <name evidence="6" type="primary">tatC2</name>
    <name evidence="5" type="synonym">tatC</name>
    <name evidence="6" type="ORF">Pr1d_00520</name>
</gene>
<evidence type="ECO:0000256" key="2">
    <source>
        <dbReference type="ARBA" id="ARBA00022692"/>
    </source>
</evidence>
<feature type="transmembrane region" description="Helical" evidence="5">
    <location>
        <begin position="256"/>
        <end position="280"/>
    </location>
</feature>
<keyword evidence="5" id="KW-0811">Translocation</keyword>
<dbReference type="PANTHER" id="PTHR30371:SF0">
    <property type="entry name" value="SEC-INDEPENDENT PROTEIN TRANSLOCASE PROTEIN TATC, CHLOROPLASTIC-RELATED"/>
    <property type="match status" value="1"/>
</dbReference>
<evidence type="ECO:0000256" key="4">
    <source>
        <dbReference type="ARBA" id="ARBA00023136"/>
    </source>
</evidence>
<dbReference type="HAMAP" id="MF_00902">
    <property type="entry name" value="TatC"/>
    <property type="match status" value="1"/>
</dbReference>
<dbReference type="NCBIfam" id="TIGR00945">
    <property type="entry name" value="tatC"/>
    <property type="match status" value="1"/>
</dbReference>
<dbReference type="EMBL" id="CP042913">
    <property type="protein sequence ID" value="QEG32792.1"/>
    <property type="molecule type" value="Genomic_DNA"/>
</dbReference>
<dbReference type="KEGG" id="bgok:Pr1d_00520"/>
<evidence type="ECO:0000313" key="7">
    <source>
        <dbReference type="Proteomes" id="UP000323917"/>
    </source>
</evidence>
<keyword evidence="5" id="KW-1003">Cell membrane</keyword>
<comment type="function">
    <text evidence="5">Part of the twin-arginine translocation (Tat) system that transports large folded proteins containing a characteristic twin-arginine motif in their signal peptide across membranes.</text>
</comment>
<feature type="transmembrane region" description="Helical" evidence="5">
    <location>
        <begin position="318"/>
        <end position="338"/>
    </location>
</feature>
<feature type="transmembrane region" description="Helical" evidence="5">
    <location>
        <begin position="292"/>
        <end position="312"/>
    </location>
</feature>
<dbReference type="InterPro" id="IPR002033">
    <property type="entry name" value="TatC"/>
</dbReference>
<dbReference type="RefSeq" id="WP_148071626.1">
    <property type="nucleotide sequence ID" value="NZ_CP042913.1"/>
</dbReference>
<dbReference type="PANTHER" id="PTHR30371">
    <property type="entry name" value="SEC-INDEPENDENT PROTEIN TRANSLOCASE PROTEIN TATC"/>
    <property type="match status" value="1"/>
</dbReference>
<proteinExistence type="inferred from homology"/>
<keyword evidence="3 5" id="KW-1133">Transmembrane helix</keyword>
<evidence type="ECO:0000256" key="5">
    <source>
        <dbReference type="HAMAP-Rule" id="MF_00902"/>
    </source>
</evidence>
<evidence type="ECO:0000256" key="3">
    <source>
        <dbReference type="ARBA" id="ARBA00022989"/>
    </source>
</evidence>
<protein>
    <recommendedName>
        <fullName evidence="5">Sec-independent protein translocase protein TatC</fullName>
    </recommendedName>
</protein>
<keyword evidence="7" id="KW-1185">Reference proteome</keyword>
<feature type="transmembrane region" description="Helical" evidence="5">
    <location>
        <begin position="208"/>
        <end position="231"/>
    </location>
</feature>
<dbReference type="AlphaFoldDB" id="A0A5B9Q5X1"/>
<feature type="transmembrane region" description="Helical" evidence="5">
    <location>
        <begin position="175"/>
        <end position="196"/>
    </location>
</feature>
<evidence type="ECO:0000256" key="1">
    <source>
        <dbReference type="ARBA" id="ARBA00004141"/>
    </source>
</evidence>